<keyword evidence="4" id="KW-0238">DNA-binding</keyword>
<evidence type="ECO:0000256" key="1">
    <source>
        <dbReference type="ARBA" id="ARBA00006271"/>
    </source>
</evidence>
<dbReference type="GO" id="GO:0005634">
    <property type="term" value="C:nucleus"/>
    <property type="evidence" value="ECO:0007669"/>
    <property type="project" value="TreeGrafter"/>
</dbReference>
<dbReference type="PIRSF" id="PIRSF037677">
    <property type="entry name" value="DNA_mis_repair_Msh6"/>
    <property type="match status" value="1"/>
</dbReference>
<sequence>MASFFDSGQVTHSFRGGRTSSSVPPSSGSSFCGTPRLMGGTPRLGRTPVTTSCSSVISATAASVIVAVVEGRGLARGEIGMASINLKCPELVLYQFADTGTYAKVITKLHILVPLEILMPDTASEKGKGTKLYSLITENFQSVAFTAIQRKYFNERKGLEYIQQLSAPEYSTVIMEVQAKYYCLAAAAALLKYFEFIQNSIYAPKSLKVSFKGSEHTAMIDSTSATNLELVVNNRDHSEHTLLGVLNYTKTPGGGRRLRSNILEPLLDVDTINIRLDTIQELLQDEELFFGLKNAIGHFLDIDQLLSVLVQIPKQETVQVAESKITHVIQLKHTLELVPPLRMVLKNCNTALLKAYSSSLEDNRFDMILEQIKSVINDDTSYMKGSLNMRTQKCYAVRPNINEFLDIARRAYTEIVDDIAGLVDQVGEKYALPIRTSFSTARGFFIQMKLEGVALPDGELPADFIKVTKHKNNYSFTTADLMKMNDRCDEALREIFHMSYVVVCQLLNTVHEHIHCLYKLSDAVSMLDMLLSLANACTISDYVRPEFTDTLAIKQGRHPILERIVGQQPVSNNSYISEGSNFVIITGPNMSGKSTYLKQVALCQIMAQIGSFVPAEYASFRIADQIFTRIGVDDDFETNSSTFMVEMKEVSYLIHNVSDRSLIIIDELGRGTSAEEGVGICHSVCEFLLSLRAFTLFATHFLELCELETLYPNVENQHMEVQHTRTGDTGTERVIYTFLLSRGSSEERNYGHAFPVSLFRSNLLSIILFSVVPACPSTCRLPPTLTQAKHHSDSETQRQRAVYHLATRLLQTARNSRLDPDSLRIYLKGLKRHYEAELQVIGEPVSMETEEE</sequence>
<keyword evidence="2" id="KW-0547">Nucleotide-binding</keyword>
<dbReference type="PROSITE" id="PS00486">
    <property type="entry name" value="DNA_MISMATCH_REPAIR_2"/>
    <property type="match status" value="1"/>
</dbReference>
<dbReference type="OMA" id="KMTMLYK"/>
<reference evidence="8" key="1">
    <citation type="submission" date="2025-08" db="UniProtKB">
        <authorList>
            <consortium name="Ensembl"/>
        </authorList>
    </citation>
    <scope>IDENTIFICATION</scope>
</reference>
<evidence type="ECO:0000313" key="9">
    <source>
        <dbReference type="Proteomes" id="UP000472277"/>
    </source>
</evidence>
<evidence type="ECO:0000256" key="2">
    <source>
        <dbReference type="ARBA" id="ARBA00022741"/>
    </source>
</evidence>
<dbReference type="InterPro" id="IPR007861">
    <property type="entry name" value="DNA_mismatch_repair_MutS_clamp"/>
</dbReference>
<dbReference type="SMART" id="SM00533">
    <property type="entry name" value="MUTSd"/>
    <property type="match status" value="1"/>
</dbReference>
<name>A0A673WKH6_SALTR</name>
<dbReference type="InterPro" id="IPR036187">
    <property type="entry name" value="DNA_mismatch_repair_MutS_sf"/>
</dbReference>
<organism evidence="8 9">
    <name type="scientific">Salmo trutta</name>
    <name type="common">Brown trout</name>
    <dbReference type="NCBI Taxonomy" id="8032"/>
    <lineage>
        <taxon>Eukaryota</taxon>
        <taxon>Metazoa</taxon>
        <taxon>Chordata</taxon>
        <taxon>Craniata</taxon>
        <taxon>Vertebrata</taxon>
        <taxon>Euteleostomi</taxon>
        <taxon>Actinopterygii</taxon>
        <taxon>Neopterygii</taxon>
        <taxon>Teleostei</taxon>
        <taxon>Protacanthopterygii</taxon>
        <taxon>Salmoniformes</taxon>
        <taxon>Salmonidae</taxon>
        <taxon>Salmoninae</taxon>
        <taxon>Salmo</taxon>
    </lineage>
</organism>
<dbReference type="FunFam" id="1.10.1420.10:FF:000043">
    <property type="entry name" value="MutS homolog 4"/>
    <property type="match status" value="1"/>
</dbReference>
<dbReference type="Gene3D" id="3.40.50.300">
    <property type="entry name" value="P-loop containing nucleotide triphosphate hydrolases"/>
    <property type="match status" value="1"/>
</dbReference>
<dbReference type="InterPro" id="IPR007860">
    <property type="entry name" value="DNA_mmatch_repair_MutS_con_dom"/>
</dbReference>
<dbReference type="FunFam" id="3.30.420.110:FF:000003">
    <property type="entry name" value="mutS protein homolog 4"/>
    <property type="match status" value="1"/>
</dbReference>
<dbReference type="SMART" id="SM00534">
    <property type="entry name" value="MUTSac"/>
    <property type="match status" value="1"/>
</dbReference>
<dbReference type="Gene3D" id="3.30.420.110">
    <property type="entry name" value="MutS, connector domain"/>
    <property type="match status" value="1"/>
</dbReference>
<evidence type="ECO:0000256" key="6">
    <source>
        <dbReference type="SAM" id="MobiDB-lite"/>
    </source>
</evidence>
<dbReference type="GO" id="GO:0006298">
    <property type="term" value="P:mismatch repair"/>
    <property type="evidence" value="ECO:0007669"/>
    <property type="project" value="InterPro"/>
</dbReference>
<dbReference type="Ensembl" id="ENSSTUT00000013216.1">
    <property type="protein sequence ID" value="ENSSTUP00000012480.1"/>
    <property type="gene ID" value="ENSSTUG00000005789.1"/>
</dbReference>
<proteinExistence type="inferred from homology"/>
<dbReference type="Proteomes" id="UP000472277">
    <property type="component" value="Chromosome 25"/>
</dbReference>
<evidence type="ECO:0000256" key="4">
    <source>
        <dbReference type="ARBA" id="ARBA00023125"/>
    </source>
</evidence>
<accession>A0A673WKH6</accession>
<evidence type="ECO:0000259" key="7">
    <source>
        <dbReference type="PROSITE" id="PS00486"/>
    </source>
</evidence>
<dbReference type="Pfam" id="PF05190">
    <property type="entry name" value="MutS_IV"/>
    <property type="match status" value="1"/>
</dbReference>
<dbReference type="GO" id="GO:0030983">
    <property type="term" value="F:mismatched DNA binding"/>
    <property type="evidence" value="ECO:0007669"/>
    <property type="project" value="InterPro"/>
</dbReference>
<evidence type="ECO:0000256" key="3">
    <source>
        <dbReference type="ARBA" id="ARBA00022840"/>
    </source>
</evidence>
<dbReference type="InParanoid" id="A0A673WKH6"/>
<dbReference type="GO" id="GO:0140664">
    <property type="term" value="F:ATP-dependent DNA damage sensor activity"/>
    <property type="evidence" value="ECO:0007669"/>
    <property type="project" value="InterPro"/>
</dbReference>
<dbReference type="InterPro" id="IPR000432">
    <property type="entry name" value="DNA_mismatch_repair_MutS_C"/>
</dbReference>
<dbReference type="FunFam" id="3.40.50.300:FF:000870">
    <property type="entry name" value="MutS protein homolog 4"/>
    <property type="match status" value="1"/>
</dbReference>
<dbReference type="SUPFAM" id="SSF48334">
    <property type="entry name" value="DNA repair protein MutS, domain III"/>
    <property type="match status" value="1"/>
</dbReference>
<keyword evidence="3" id="KW-0067">ATP-binding</keyword>
<dbReference type="Pfam" id="PF00488">
    <property type="entry name" value="MutS_V"/>
    <property type="match status" value="1"/>
</dbReference>
<dbReference type="FunFam" id="1.10.1420.10:FF:000013">
    <property type="entry name" value="mutS protein homolog 4"/>
    <property type="match status" value="1"/>
</dbReference>
<keyword evidence="9" id="KW-1185">Reference proteome</keyword>
<dbReference type="InterPro" id="IPR027417">
    <property type="entry name" value="P-loop_NTPase"/>
</dbReference>
<dbReference type="AlphaFoldDB" id="A0A673WKH6"/>
<dbReference type="PANTHER" id="PTHR11361">
    <property type="entry name" value="DNA MISMATCH REPAIR PROTEIN MUTS FAMILY MEMBER"/>
    <property type="match status" value="1"/>
</dbReference>
<feature type="domain" description="DNA mismatch repair proteins mutS family" evidence="7">
    <location>
        <begin position="661"/>
        <end position="677"/>
    </location>
</feature>
<dbReference type="Pfam" id="PF05188">
    <property type="entry name" value="MutS_II"/>
    <property type="match status" value="1"/>
</dbReference>
<dbReference type="InterPro" id="IPR036678">
    <property type="entry name" value="MutS_con_dom_sf"/>
</dbReference>
<feature type="compositionally biased region" description="Polar residues" evidence="6">
    <location>
        <begin position="1"/>
        <end position="12"/>
    </location>
</feature>
<dbReference type="Pfam" id="PF05192">
    <property type="entry name" value="MutS_III"/>
    <property type="match status" value="1"/>
</dbReference>
<dbReference type="PANTHER" id="PTHR11361:SF21">
    <property type="entry name" value="MUTS PROTEIN HOMOLOG 4"/>
    <property type="match status" value="1"/>
</dbReference>
<protein>
    <submittedName>
        <fullName evidence="8">MutS homolog 4</fullName>
    </submittedName>
</protein>
<dbReference type="InterPro" id="IPR007696">
    <property type="entry name" value="DNA_mismatch_repair_MutS_core"/>
</dbReference>
<dbReference type="SUPFAM" id="SSF52540">
    <property type="entry name" value="P-loop containing nucleoside triphosphate hydrolases"/>
    <property type="match status" value="1"/>
</dbReference>
<dbReference type="GO" id="GO:0005524">
    <property type="term" value="F:ATP binding"/>
    <property type="evidence" value="ECO:0007669"/>
    <property type="project" value="UniProtKB-KW"/>
</dbReference>
<reference evidence="8" key="2">
    <citation type="submission" date="2025-09" db="UniProtKB">
        <authorList>
            <consortium name="Ensembl"/>
        </authorList>
    </citation>
    <scope>IDENTIFICATION</scope>
</reference>
<dbReference type="Gene3D" id="1.10.1420.10">
    <property type="match status" value="2"/>
</dbReference>
<evidence type="ECO:0000256" key="5">
    <source>
        <dbReference type="ARBA" id="ARBA00023254"/>
    </source>
</evidence>
<feature type="compositionally biased region" description="Low complexity" evidence="6">
    <location>
        <begin position="20"/>
        <end position="30"/>
    </location>
</feature>
<gene>
    <name evidence="8" type="primary">MSH4</name>
    <name evidence="8" type="synonym">msh4</name>
</gene>
<dbReference type="GO" id="GO:0007131">
    <property type="term" value="P:reciprocal meiotic recombination"/>
    <property type="evidence" value="ECO:0007669"/>
    <property type="project" value="TreeGrafter"/>
</dbReference>
<comment type="similarity">
    <text evidence="1">Belongs to the DNA mismatch repair MutS family.</text>
</comment>
<feature type="region of interest" description="Disordered" evidence="6">
    <location>
        <begin position="1"/>
        <end position="44"/>
    </location>
</feature>
<dbReference type="InterPro" id="IPR045076">
    <property type="entry name" value="MutS"/>
</dbReference>
<keyword evidence="5" id="KW-0469">Meiosis</keyword>
<dbReference type="GeneTree" id="ENSGT00550000074897"/>
<evidence type="ECO:0000313" key="8">
    <source>
        <dbReference type="Ensembl" id="ENSSTUP00000012480.1"/>
    </source>
</evidence>
<dbReference type="InterPro" id="IPR017261">
    <property type="entry name" value="DNA_mismatch_repair_MutS/MSH"/>
</dbReference>
<dbReference type="SUPFAM" id="SSF53150">
    <property type="entry name" value="DNA repair protein MutS, domain II"/>
    <property type="match status" value="1"/>
</dbReference>